<organism evidence="3 4">
    <name type="scientific">Alkalihalobacillus trypoxylicola</name>
    <dbReference type="NCBI Taxonomy" id="519424"/>
    <lineage>
        <taxon>Bacteria</taxon>
        <taxon>Bacillati</taxon>
        <taxon>Bacillota</taxon>
        <taxon>Bacilli</taxon>
        <taxon>Bacillales</taxon>
        <taxon>Bacillaceae</taxon>
        <taxon>Alkalihalobacillus</taxon>
    </lineage>
</organism>
<dbReference type="SUPFAM" id="SSF46785">
    <property type="entry name" value="Winged helix' DNA-binding domain"/>
    <property type="match status" value="1"/>
</dbReference>
<dbReference type="Pfam" id="PF12840">
    <property type="entry name" value="HTH_20"/>
    <property type="match status" value="1"/>
</dbReference>
<protein>
    <recommendedName>
        <fullName evidence="2">HTH arsR-type domain-containing protein</fullName>
    </recommendedName>
</protein>
<proteinExistence type="predicted"/>
<dbReference type="STRING" id="519424.AZF04_13370"/>
<dbReference type="GO" id="GO:0003700">
    <property type="term" value="F:DNA-binding transcription factor activity"/>
    <property type="evidence" value="ECO:0007669"/>
    <property type="project" value="InterPro"/>
</dbReference>
<keyword evidence="1" id="KW-0238">DNA-binding</keyword>
<dbReference type="SMART" id="SM00418">
    <property type="entry name" value="HTH_ARSR"/>
    <property type="match status" value="1"/>
</dbReference>
<dbReference type="GO" id="GO:0046686">
    <property type="term" value="P:response to cadmium ion"/>
    <property type="evidence" value="ECO:0007669"/>
    <property type="project" value="TreeGrafter"/>
</dbReference>
<dbReference type="GO" id="GO:0010288">
    <property type="term" value="P:response to lead ion"/>
    <property type="evidence" value="ECO:0007669"/>
    <property type="project" value="TreeGrafter"/>
</dbReference>
<dbReference type="EMBL" id="LTAO01000039">
    <property type="protein sequence ID" value="KYG26112.1"/>
    <property type="molecule type" value="Genomic_DNA"/>
</dbReference>
<dbReference type="InterPro" id="IPR036388">
    <property type="entry name" value="WH-like_DNA-bd_sf"/>
</dbReference>
<name>A0A162CRB0_9BACI</name>
<sequence length="232" mass="26161">MSHYPDISSAAKLIADPSRAVILQSLMSVDGLPASELAHKAGISVQTASSHLSKLIEGNLLTVERHGRHKYYRLANSRVAEIIESLSIIAPEPKVHSFNSYNTVHKLKKARSCYDHLAGLLGVSITEAFINNRYLEDHPNEKEYKVTEAGVLFFNGWGIDVEHLRTLNRYFAKKCLDWSERKYHLAGSLGNEVMKYMIKALWIEKKSNREISITELGIKKLKTELGVIISEE</sequence>
<dbReference type="PRINTS" id="PR00778">
    <property type="entry name" value="HTHARSR"/>
</dbReference>
<dbReference type="GO" id="GO:0097063">
    <property type="term" value="F:cadmium ion sensor activity"/>
    <property type="evidence" value="ECO:0007669"/>
    <property type="project" value="TreeGrafter"/>
</dbReference>
<accession>A0A162CRB0</accession>
<dbReference type="PANTHER" id="PTHR39168:SF1">
    <property type="entry name" value="TRANSCRIPTIONAL REGULATORY PROTEIN"/>
    <property type="match status" value="1"/>
</dbReference>
<evidence type="ECO:0000313" key="4">
    <source>
        <dbReference type="Proteomes" id="UP000075806"/>
    </source>
</evidence>
<feature type="domain" description="HTH arsR-type" evidence="2">
    <location>
        <begin position="1"/>
        <end position="94"/>
    </location>
</feature>
<keyword evidence="4" id="KW-1185">Reference proteome</keyword>
<dbReference type="InterPro" id="IPR001845">
    <property type="entry name" value="HTH_ArsR_DNA-bd_dom"/>
</dbReference>
<evidence type="ECO:0000256" key="1">
    <source>
        <dbReference type="ARBA" id="ARBA00023125"/>
    </source>
</evidence>
<evidence type="ECO:0000259" key="2">
    <source>
        <dbReference type="PROSITE" id="PS50987"/>
    </source>
</evidence>
<dbReference type="Proteomes" id="UP000075806">
    <property type="component" value="Unassembled WGS sequence"/>
</dbReference>
<dbReference type="OrthoDB" id="9797716at2"/>
<evidence type="ECO:0000313" key="3">
    <source>
        <dbReference type="EMBL" id="KYG26112.1"/>
    </source>
</evidence>
<dbReference type="PROSITE" id="PS50987">
    <property type="entry name" value="HTH_ARSR_2"/>
    <property type="match status" value="1"/>
</dbReference>
<comment type="caution">
    <text evidence="3">The sequence shown here is derived from an EMBL/GenBank/DDBJ whole genome shotgun (WGS) entry which is preliminary data.</text>
</comment>
<gene>
    <name evidence="3" type="ORF">AZF04_13370</name>
</gene>
<dbReference type="GO" id="GO:0032791">
    <property type="term" value="F:lead ion binding"/>
    <property type="evidence" value="ECO:0007669"/>
    <property type="project" value="TreeGrafter"/>
</dbReference>
<dbReference type="Gene3D" id="1.10.10.10">
    <property type="entry name" value="Winged helix-like DNA-binding domain superfamily/Winged helix DNA-binding domain"/>
    <property type="match status" value="1"/>
</dbReference>
<dbReference type="PANTHER" id="PTHR39168">
    <property type="entry name" value="TRANSCRIPTIONAL REGULATOR-RELATED"/>
    <property type="match status" value="1"/>
</dbReference>
<dbReference type="NCBIfam" id="NF033788">
    <property type="entry name" value="HTH_metalloreg"/>
    <property type="match status" value="1"/>
</dbReference>
<dbReference type="CDD" id="cd00090">
    <property type="entry name" value="HTH_ARSR"/>
    <property type="match status" value="1"/>
</dbReference>
<dbReference type="RefSeq" id="WP_061950288.1">
    <property type="nucleotide sequence ID" value="NZ_LTAO01000039.1"/>
</dbReference>
<dbReference type="InterPro" id="IPR011991">
    <property type="entry name" value="ArsR-like_HTH"/>
</dbReference>
<reference evidence="3" key="1">
    <citation type="submission" date="2016-02" db="EMBL/GenBank/DDBJ databases">
        <title>Genome sequence of Bacillus trypoxylicola KCTC 13244(T).</title>
        <authorList>
            <person name="Jeong H."/>
            <person name="Park S.-H."/>
            <person name="Choi S.-K."/>
        </authorList>
    </citation>
    <scope>NUCLEOTIDE SEQUENCE [LARGE SCALE GENOMIC DNA]</scope>
    <source>
        <strain evidence="3">KCTC 13244</strain>
    </source>
</reference>
<dbReference type="InterPro" id="IPR052543">
    <property type="entry name" value="HTH_Metal-responsive_Reg"/>
</dbReference>
<dbReference type="InterPro" id="IPR036390">
    <property type="entry name" value="WH_DNA-bd_sf"/>
</dbReference>
<dbReference type="AlphaFoldDB" id="A0A162CRB0"/>
<dbReference type="GO" id="GO:0003677">
    <property type="term" value="F:DNA binding"/>
    <property type="evidence" value="ECO:0007669"/>
    <property type="project" value="UniProtKB-KW"/>
</dbReference>